<dbReference type="AlphaFoldDB" id="A0A9N9DZK3"/>
<dbReference type="Proteomes" id="UP000789405">
    <property type="component" value="Unassembled WGS sequence"/>
</dbReference>
<sequence length="94" mass="11167">KVKIKDDHKEIEVKKTDTEADDNVDNYDKKTSKWDKEPNYTSNNKIWYSCEDWIGLNNSGKTEKKISIRNEKSVKIDSIYRIEAEKDNYKTFTN</sequence>
<protein>
    <submittedName>
        <fullName evidence="1">4396_t:CDS:1</fullName>
    </submittedName>
</protein>
<reference evidence="1" key="1">
    <citation type="submission" date="2021-06" db="EMBL/GenBank/DDBJ databases">
        <authorList>
            <person name="Kallberg Y."/>
            <person name="Tangrot J."/>
            <person name="Rosling A."/>
        </authorList>
    </citation>
    <scope>NUCLEOTIDE SEQUENCE</scope>
    <source>
        <strain evidence="1">MA453B</strain>
    </source>
</reference>
<accession>A0A9N9DZK3</accession>
<evidence type="ECO:0000313" key="2">
    <source>
        <dbReference type="Proteomes" id="UP000789405"/>
    </source>
</evidence>
<dbReference type="EMBL" id="CAJVPY010006030">
    <property type="protein sequence ID" value="CAG8655058.1"/>
    <property type="molecule type" value="Genomic_DNA"/>
</dbReference>
<feature type="non-terminal residue" evidence="1">
    <location>
        <position position="94"/>
    </location>
</feature>
<organism evidence="1 2">
    <name type="scientific">Dentiscutata erythropus</name>
    <dbReference type="NCBI Taxonomy" id="1348616"/>
    <lineage>
        <taxon>Eukaryota</taxon>
        <taxon>Fungi</taxon>
        <taxon>Fungi incertae sedis</taxon>
        <taxon>Mucoromycota</taxon>
        <taxon>Glomeromycotina</taxon>
        <taxon>Glomeromycetes</taxon>
        <taxon>Diversisporales</taxon>
        <taxon>Gigasporaceae</taxon>
        <taxon>Dentiscutata</taxon>
    </lineage>
</organism>
<name>A0A9N9DZK3_9GLOM</name>
<comment type="caution">
    <text evidence="1">The sequence shown here is derived from an EMBL/GenBank/DDBJ whole genome shotgun (WGS) entry which is preliminary data.</text>
</comment>
<proteinExistence type="predicted"/>
<keyword evidence="2" id="KW-1185">Reference proteome</keyword>
<gene>
    <name evidence="1" type="ORF">DERYTH_LOCUS10394</name>
</gene>
<evidence type="ECO:0000313" key="1">
    <source>
        <dbReference type="EMBL" id="CAG8655058.1"/>
    </source>
</evidence>